<comment type="caution">
    <text evidence="2">The sequence shown here is derived from an EMBL/GenBank/DDBJ whole genome shotgun (WGS) entry which is preliminary data.</text>
</comment>
<dbReference type="PANTHER" id="PTHR43798:SF33">
    <property type="entry name" value="HYDROLASE, PUTATIVE (AFU_ORTHOLOGUE AFUA_2G14860)-RELATED"/>
    <property type="match status" value="1"/>
</dbReference>
<dbReference type="InterPro" id="IPR000073">
    <property type="entry name" value="AB_hydrolase_1"/>
</dbReference>
<dbReference type="GO" id="GO:0047372">
    <property type="term" value="F:monoacylglycerol lipase activity"/>
    <property type="evidence" value="ECO:0007669"/>
    <property type="project" value="TreeGrafter"/>
</dbReference>
<evidence type="ECO:0000313" key="3">
    <source>
        <dbReference type="Proteomes" id="UP001141434"/>
    </source>
</evidence>
<organism evidence="2 3">
    <name type="scientific">Penicillium alfredii</name>
    <dbReference type="NCBI Taxonomy" id="1506179"/>
    <lineage>
        <taxon>Eukaryota</taxon>
        <taxon>Fungi</taxon>
        <taxon>Dikarya</taxon>
        <taxon>Ascomycota</taxon>
        <taxon>Pezizomycotina</taxon>
        <taxon>Eurotiomycetes</taxon>
        <taxon>Eurotiomycetidae</taxon>
        <taxon>Eurotiales</taxon>
        <taxon>Aspergillaceae</taxon>
        <taxon>Penicillium</taxon>
    </lineage>
</organism>
<dbReference type="GeneID" id="81395705"/>
<dbReference type="RefSeq" id="XP_056509336.1">
    <property type="nucleotide sequence ID" value="XM_056656536.1"/>
</dbReference>
<proteinExistence type="predicted"/>
<dbReference type="OrthoDB" id="284184at2759"/>
<dbReference type="InterPro" id="IPR000639">
    <property type="entry name" value="Epox_hydrolase-like"/>
</dbReference>
<dbReference type="SUPFAM" id="SSF53474">
    <property type="entry name" value="alpha/beta-Hydrolases"/>
    <property type="match status" value="1"/>
</dbReference>
<dbReference type="Proteomes" id="UP001141434">
    <property type="component" value="Unassembled WGS sequence"/>
</dbReference>
<protein>
    <recommendedName>
        <fullName evidence="1">AB hydrolase-1 domain-containing protein</fullName>
    </recommendedName>
</protein>
<dbReference type="Gene3D" id="3.40.50.1820">
    <property type="entry name" value="alpha/beta hydrolase"/>
    <property type="match status" value="1"/>
</dbReference>
<dbReference type="GO" id="GO:0046464">
    <property type="term" value="P:acylglycerol catabolic process"/>
    <property type="evidence" value="ECO:0007669"/>
    <property type="project" value="TreeGrafter"/>
</dbReference>
<dbReference type="GO" id="GO:0072330">
    <property type="term" value="P:monocarboxylic acid biosynthetic process"/>
    <property type="evidence" value="ECO:0007669"/>
    <property type="project" value="UniProtKB-ARBA"/>
</dbReference>
<evidence type="ECO:0000313" key="2">
    <source>
        <dbReference type="EMBL" id="KAJ5091138.1"/>
    </source>
</evidence>
<gene>
    <name evidence="2" type="ORF">NUU61_006008</name>
</gene>
<sequence length="334" mass="36952">MANIAFPQHAKHLTLPTSHTYSYIYIPASKPSFTTILFLHGFPSSCFDWRHQIPFFSDLGYGVLAPDLLGYGGTSKPISAEAYRAKKMATEITEILDHEGLQRVHAVAHDTGCILLSRMANYVPDRLLSSSFLAVPYSRPGEHFDLAAVNAMTKQVLGQERFGYLSFFVGDEAGSLLDQHSESFFILFYPADPALWTDHVGPTGAMEAWLRADRQGQKAPYITDEERVIHQKIMQGNHGPALNWYRVLVGNLNQKDELDAGLSLKLSLPVLMVTPAPSPGHLPGTGAHMNEMADDVTVKEVSTPGHWLQLEARDEANAILKEFFQRCDGTLSGL</sequence>
<keyword evidence="3" id="KW-1185">Reference proteome</keyword>
<evidence type="ECO:0000259" key="1">
    <source>
        <dbReference type="Pfam" id="PF00561"/>
    </source>
</evidence>
<accession>A0A9W9K2Y0</accession>
<dbReference type="PRINTS" id="PR00412">
    <property type="entry name" value="EPOXHYDRLASE"/>
</dbReference>
<dbReference type="EMBL" id="JAPMSZ010000009">
    <property type="protein sequence ID" value="KAJ5091138.1"/>
    <property type="molecule type" value="Genomic_DNA"/>
</dbReference>
<dbReference type="GO" id="GO:0016020">
    <property type="term" value="C:membrane"/>
    <property type="evidence" value="ECO:0007669"/>
    <property type="project" value="TreeGrafter"/>
</dbReference>
<dbReference type="GO" id="GO:0017000">
    <property type="term" value="P:antibiotic biosynthetic process"/>
    <property type="evidence" value="ECO:0007669"/>
    <property type="project" value="UniProtKB-ARBA"/>
</dbReference>
<name>A0A9W9K2Y0_9EURO</name>
<dbReference type="InterPro" id="IPR050266">
    <property type="entry name" value="AB_hydrolase_sf"/>
</dbReference>
<dbReference type="Pfam" id="PF00561">
    <property type="entry name" value="Abhydrolase_1"/>
    <property type="match status" value="1"/>
</dbReference>
<feature type="domain" description="AB hydrolase-1" evidence="1">
    <location>
        <begin position="35"/>
        <end position="138"/>
    </location>
</feature>
<reference evidence="2" key="2">
    <citation type="journal article" date="2023" name="IMA Fungus">
        <title>Comparative genomic study of the Penicillium genus elucidates a diverse pangenome and 15 lateral gene transfer events.</title>
        <authorList>
            <person name="Petersen C."/>
            <person name="Sorensen T."/>
            <person name="Nielsen M.R."/>
            <person name="Sondergaard T.E."/>
            <person name="Sorensen J.L."/>
            <person name="Fitzpatrick D.A."/>
            <person name="Frisvad J.C."/>
            <person name="Nielsen K.L."/>
        </authorList>
    </citation>
    <scope>NUCLEOTIDE SEQUENCE</scope>
    <source>
        <strain evidence="2">IBT 34128</strain>
    </source>
</reference>
<dbReference type="AlphaFoldDB" id="A0A9W9K2Y0"/>
<reference evidence="2" key="1">
    <citation type="submission" date="2022-11" db="EMBL/GenBank/DDBJ databases">
        <authorList>
            <person name="Petersen C."/>
        </authorList>
    </citation>
    <scope>NUCLEOTIDE SEQUENCE</scope>
    <source>
        <strain evidence="2">IBT 34128</strain>
    </source>
</reference>
<dbReference type="InterPro" id="IPR029058">
    <property type="entry name" value="AB_hydrolase_fold"/>
</dbReference>
<dbReference type="PANTHER" id="PTHR43798">
    <property type="entry name" value="MONOACYLGLYCEROL LIPASE"/>
    <property type="match status" value="1"/>
</dbReference>